<evidence type="ECO:0000256" key="3">
    <source>
        <dbReference type="ARBA" id="ARBA00022989"/>
    </source>
</evidence>
<dbReference type="Proteomes" id="UP000224567">
    <property type="component" value="Unassembled WGS sequence"/>
</dbReference>
<dbReference type="EMBL" id="MLFT02000003">
    <property type="protein sequence ID" value="PHT53657.1"/>
    <property type="molecule type" value="Genomic_DNA"/>
</dbReference>
<dbReference type="GO" id="GO:0016020">
    <property type="term" value="C:membrane"/>
    <property type="evidence" value="ECO:0007669"/>
    <property type="project" value="UniProtKB-SubCell"/>
</dbReference>
<dbReference type="InterPro" id="IPR044772">
    <property type="entry name" value="NO3_transporter"/>
</dbReference>
<gene>
    <name evidence="5" type="ORF">CQW23_08119</name>
</gene>
<protein>
    <submittedName>
        <fullName evidence="5">High-affinity nitrate transporter 2.2</fullName>
    </submittedName>
</protein>
<evidence type="ECO:0000313" key="6">
    <source>
        <dbReference type="Proteomes" id="UP000224567"/>
    </source>
</evidence>
<proteinExistence type="predicted"/>
<keyword evidence="6" id="KW-1185">Reference proteome</keyword>
<dbReference type="PANTHER" id="PTHR23515">
    <property type="entry name" value="HIGH-AFFINITY NITRATE TRANSPORTER 2.3"/>
    <property type="match status" value="1"/>
</dbReference>
<reference evidence="5 6" key="1">
    <citation type="journal article" date="2017" name="Genome Biol.">
        <title>New reference genome sequences of hot pepper reveal the massive evolution of plant disease-resistance genes by retroduplication.</title>
        <authorList>
            <person name="Kim S."/>
            <person name="Park J."/>
            <person name="Yeom S.I."/>
            <person name="Kim Y.M."/>
            <person name="Seo E."/>
            <person name="Kim K.T."/>
            <person name="Kim M.S."/>
            <person name="Lee J.M."/>
            <person name="Cheong K."/>
            <person name="Shin H.S."/>
            <person name="Kim S.B."/>
            <person name="Han K."/>
            <person name="Lee J."/>
            <person name="Park M."/>
            <person name="Lee H.A."/>
            <person name="Lee H.Y."/>
            <person name="Lee Y."/>
            <person name="Oh S."/>
            <person name="Lee J.H."/>
            <person name="Choi E."/>
            <person name="Choi E."/>
            <person name="Lee S.E."/>
            <person name="Jeon J."/>
            <person name="Kim H."/>
            <person name="Choi G."/>
            <person name="Song H."/>
            <person name="Lee J."/>
            <person name="Lee S.C."/>
            <person name="Kwon J.K."/>
            <person name="Lee H.Y."/>
            <person name="Koo N."/>
            <person name="Hong Y."/>
            <person name="Kim R.W."/>
            <person name="Kang W.H."/>
            <person name="Huh J.H."/>
            <person name="Kang B.C."/>
            <person name="Yang T.J."/>
            <person name="Lee Y.H."/>
            <person name="Bennetzen J.L."/>
            <person name="Choi D."/>
        </authorList>
    </citation>
    <scope>NUCLEOTIDE SEQUENCE [LARGE SCALE GENOMIC DNA]</scope>
    <source>
        <strain evidence="6">cv. PBC81</strain>
    </source>
</reference>
<keyword evidence="3" id="KW-1133">Transmembrane helix</keyword>
<sequence length="74" mass="8366">MGILVLTLGQDLPDGNCGALLKTDNVAKDKLDNYVATKYKLQDMDFVLLYGYSTGVELSTDNEIVEYFFDRFVF</sequence>
<dbReference type="AlphaFoldDB" id="A0A2G2X854"/>
<evidence type="ECO:0000256" key="4">
    <source>
        <dbReference type="ARBA" id="ARBA00023136"/>
    </source>
</evidence>
<keyword evidence="2" id="KW-0812">Transmembrane</keyword>
<dbReference type="STRING" id="33114.A0A2G2X854"/>
<dbReference type="GO" id="GO:0015112">
    <property type="term" value="F:nitrate transmembrane transporter activity"/>
    <property type="evidence" value="ECO:0007669"/>
    <property type="project" value="InterPro"/>
</dbReference>
<evidence type="ECO:0000313" key="5">
    <source>
        <dbReference type="EMBL" id="PHT53657.1"/>
    </source>
</evidence>
<evidence type="ECO:0000256" key="1">
    <source>
        <dbReference type="ARBA" id="ARBA00004141"/>
    </source>
</evidence>
<evidence type="ECO:0000256" key="2">
    <source>
        <dbReference type="ARBA" id="ARBA00022692"/>
    </source>
</evidence>
<reference evidence="6" key="2">
    <citation type="journal article" date="2017" name="J. Anim. Genet.">
        <title>Multiple reference genome sequences of hot pepper reveal the massive evolution of plant disease resistance genes by retroduplication.</title>
        <authorList>
            <person name="Kim S."/>
            <person name="Park J."/>
            <person name="Yeom S.-I."/>
            <person name="Kim Y.-M."/>
            <person name="Seo E."/>
            <person name="Kim K.-T."/>
            <person name="Kim M.-S."/>
            <person name="Lee J.M."/>
            <person name="Cheong K."/>
            <person name="Shin H.-S."/>
            <person name="Kim S.-B."/>
            <person name="Han K."/>
            <person name="Lee J."/>
            <person name="Park M."/>
            <person name="Lee H.-A."/>
            <person name="Lee H.-Y."/>
            <person name="Lee Y."/>
            <person name="Oh S."/>
            <person name="Lee J.H."/>
            <person name="Choi E."/>
            <person name="Choi E."/>
            <person name="Lee S.E."/>
            <person name="Jeon J."/>
            <person name="Kim H."/>
            <person name="Choi G."/>
            <person name="Song H."/>
            <person name="Lee J."/>
            <person name="Lee S.-C."/>
            <person name="Kwon J.-K."/>
            <person name="Lee H.-Y."/>
            <person name="Koo N."/>
            <person name="Hong Y."/>
            <person name="Kim R.W."/>
            <person name="Kang W.-H."/>
            <person name="Huh J.H."/>
            <person name="Kang B.-C."/>
            <person name="Yang T.-J."/>
            <person name="Lee Y.-H."/>
            <person name="Bennetzen J.L."/>
            <person name="Choi D."/>
        </authorList>
    </citation>
    <scope>NUCLEOTIDE SEQUENCE [LARGE SCALE GENOMIC DNA]</scope>
    <source>
        <strain evidence="6">cv. PBC81</strain>
    </source>
</reference>
<dbReference type="OrthoDB" id="1932998at2759"/>
<organism evidence="5 6">
    <name type="scientific">Capsicum baccatum</name>
    <name type="common">Peruvian pepper</name>
    <dbReference type="NCBI Taxonomy" id="33114"/>
    <lineage>
        <taxon>Eukaryota</taxon>
        <taxon>Viridiplantae</taxon>
        <taxon>Streptophyta</taxon>
        <taxon>Embryophyta</taxon>
        <taxon>Tracheophyta</taxon>
        <taxon>Spermatophyta</taxon>
        <taxon>Magnoliopsida</taxon>
        <taxon>eudicotyledons</taxon>
        <taxon>Gunneridae</taxon>
        <taxon>Pentapetalae</taxon>
        <taxon>asterids</taxon>
        <taxon>lamiids</taxon>
        <taxon>Solanales</taxon>
        <taxon>Solanaceae</taxon>
        <taxon>Solanoideae</taxon>
        <taxon>Capsiceae</taxon>
        <taxon>Capsicum</taxon>
    </lineage>
</organism>
<comment type="caution">
    <text evidence="5">The sequence shown here is derived from an EMBL/GenBank/DDBJ whole genome shotgun (WGS) entry which is preliminary data.</text>
</comment>
<comment type="subcellular location">
    <subcellularLocation>
        <location evidence="1">Membrane</location>
        <topology evidence="1">Multi-pass membrane protein</topology>
    </subcellularLocation>
</comment>
<name>A0A2G2X854_CAPBA</name>
<keyword evidence="4" id="KW-0472">Membrane</keyword>
<accession>A0A2G2X854</accession>